<evidence type="ECO:0000313" key="1">
    <source>
        <dbReference type="EMBL" id="KZC04863.1"/>
    </source>
</evidence>
<dbReference type="EMBL" id="KQ434783">
    <property type="protein sequence ID" value="KZC04863.1"/>
    <property type="molecule type" value="Genomic_DNA"/>
</dbReference>
<accession>A0A154NZ18</accession>
<organism evidence="1 2">
    <name type="scientific">Dufourea novaeangliae</name>
    <name type="common">Sweat bee</name>
    <dbReference type="NCBI Taxonomy" id="178035"/>
    <lineage>
        <taxon>Eukaryota</taxon>
        <taxon>Metazoa</taxon>
        <taxon>Ecdysozoa</taxon>
        <taxon>Arthropoda</taxon>
        <taxon>Hexapoda</taxon>
        <taxon>Insecta</taxon>
        <taxon>Pterygota</taxon>
        <taxon>Neoptera</taxon>
        <taxon>Endopterygota</taxon>
        <taxon>Hymenoptera</taxon>
        <taxon>Apocrita</taxon>
        <taxon>Aculeata</taxon>
        <taxon>Apoidea</taxon>
        <taxon>Anthophila</taxon>
        <taxon>Halictidae</taxon>
        <taxon>Rophitinae</taxon>
        <taxon>Dufourea</taxon>
    </lineage>
</organism>
<dbReference type="AlphaFoldDB" id="A0A154NZ18"/>
<gene>
    <name evidence="1" type="ORF">WN55_09662</name>
</gene>
<reference evidence="1 2" key="1">
    <citation type="submission" date="2015-07" db="EMBL/GenBank/DDBJ databases">
        <title>The genome of Dufourea novaeangliae.</title>
        <authorList>
            <person name="Pan H."/>
            <person name="Kapheim K."/>
        </authorList>
    </citation>
    <scope>NUCLEOTIDE SEQUENCE [LARGE SCALE GENOMIC DNA]</scope>
    <source>
        <strain evidence="1">0120121106</strain>
        <tissue evidence="1">Whole body</tissue>
    </source>
</reference>
<sequence length="88" mass="10266">MNSIERLTAVYFLNVLRRDEGRRHIARDCSLNNKHDYRCICGTFRRGMLRADHTQMSRRNVYVARKNASGTRATLIVTEIKNTVIARL</sequence>
<dbReference type="Proteomes" id="UP000076502">
    <property type="component" value="Unassembled WGS sequence"/>
</dbReference>
<evidence type="ECO:0000313" key="2">
    <source>
        <dbReference type="Proteomes" id="UP000076502"/>
    </source>
</evidence>
<protein>
    <submittedName>
        <fullName evidence="1">Uncharacterized protein</fullName>
    </submittedName>
</protein>
<proteinExistence type="predicted"/>
<keyword evidence="2" id="KW-1185">Reference proteome</keyword>
<name>A0A154NZ18_DUFNO</name>